<comment type="catalytic activity">
    <reaction evidence="1 8">
        <text>uridine(55) in tRNA = pseudouridine(55) in tRNA</text>
        <dbReference type="Rhea" id="RHEA:42532"/>
        <dbReference type="Rhea" id="RHEA-COMP:10101"/>
        <dbReference type="Rhea" id="RHEA-COMP:10102"/>
        <dbReference type="ChEBI" id="CHEBI:65314"/>
        <dbReference type="ChEBI" id="CHEBI:65315"/>
        <dbReference type="EC" id="5.4.99.25"/>
    </reaction>
</comment>
<dbReference type="GO" id="GO:0160148">
    <property type="term" value="F:tRNA pseudouridine(55) synthase activity"/>
    <property type="evidence" value="ECO:0007669"/>
    <property type="project" value="UniProtKB-EC"/>
</dbReference>
<feature type="domain" description="THUMP" evidence="10">
    <location>
        <begin position="99"/>
        <end position="232"/>
    </location>
</feature>
<dbReference type="Gene3D" id="3.30.70.3190">
    <property type="match status" value="1"/>
</dbReference>
<dbReference type="InterPro" id="IPR005912">
    <property type="entry name" value="Pus10"/>
</dbReference>
<dbReference type="STRING" id="419665.Maeo_1254"/>
<reference evidence="11" key="1">
    <citation type="submission" date="2007-06" db="EMBL/GenBank/DDBJ databases">
        <title>Complete sequence of Methanococcus aeolicus Nankai-3.</title>
        <authorList>
            <consortium name="US DOE Joint Genome Institute"/>
            <person name="Copeland A."/>
            <person name="Lucas S."/>
            <person name="Lapidus A."/>
            <person name="Barry K."/>
            <person name="Glavina del Rio T."/>
            <person name="Dalin E."/>
            <person name="Tice H."/>
            <person name="Pitluck S."/>
            <person name="Chain P."/>
            <person name="Malfatti S."/>
            <person name="Shin M."/>
            <person name="Vergez L."/>
            <person name="Schmutz J."/>
            <person name="Larimer F."/>
            <person name="Land M."/>
            <person name="Hauser L."/>
            <person name="Kyrpides N."/>
            <person name="Lykidis A."/>
            <person name="Sieprawska-Lupa M."/>
            <person name="Whitman W.B."/>
            <person name="Richardson P."/>
        </authorList>
    </citation>
    <scope>NUCLEOTIDE SEQUENCE [LARGE SCALE GENOMIC DNA]</scope>
    <source>
        <strain evidence="11">Nankai-3</strain>
    </source>
</reference>
<organism evidence="11 12">
    <name type="scientific">Methanococcus aeolicus (strain ATCC BAA-1280 / DSM 17508 / OCM 812 / Nankai-3)</name>
    <dbReference type="NCBI Taxonomy" id="419665"/>
    <lineage>
        <taxon>Archaea</taxon>
        <taxon>Methanobacteriati</taxon>
        <taxon>Methanobacteriota</taxon>
        <taxon>Methanomada group</taxon>
        <taxon>Methanococci</taxon>
        <taxon>Methanococcales</taxon>
        <taxon>Methanococcaceae</taxon>
        <taxon>Methanococcus</taxon>
    </lineage>
</organism>
<dbReference type="NCBIfam" id="TIGR01213">
    <property type="entry name" value="pseudo_Pus10arc"/>
    <property type="match status" value="1"/>
</dbReference>
<evidence type="ECO:0000256" key="2">
    <source>
        <dbReference type="ARBA" id="ARBA00009652"/>
    </source>
</evidence>
<dbReference type="Pfam" id="PF22023">
    <property type="entry name" value="Pus10_THUMP_arc"/>
    <property type="match status" value="1"/>
</dbReference>
<dbReference type="Pfam" id="PF21238">
    <property type="entry name" value="Pus10_C"/>
    <property type="match status" value="1"/>
</dbReference>
<accession>A6UWF8</accession>
<dbReference type="KEGG" id="mae:Maeo_1254"/>
<dbReference type="InterPro" id="IPR004114">
    <property type="entry name" value="THUMP_dom"/>
</dbReference>
<dbReference type="InterPro" id="IPR048741">
    <property type="entry name" value="Pus10-like_C"/>
</dbReference>
<proteinExistence type="inferred from homology"/>
<comment type="function">
    <text evidence="7 8">Responsible for synthesis of pseudouridine from uracil-54 and uracil-55 in the psi GC loop of transfer RNAs.</text>
</comment>
<comment type="catalytic activity">
    <reaction evidence="6 8">
        <text>uridine(54) in tRNA = pseudouridine(54) in tRNA</text>
        <dbReference type="Rhea" id="RHEA:57876"/>
        <dbReference type="Rhea" id="RHEA-COMP:10193"/>
        <dbReference type="Rhea" id="RHEA-COMP:14141"/>
        <dbReference type="ChEBI" id="CHEBI:65314"/>
        <dbReference type="ChEBI" id="CHEBI:65315"/>
    </reaction>
</comment>
<evidence type="ECO:0000256" key="7">
    <source>
        <dbReference type="ARBA" id="ARBA00058132"/>
    </source>
</evidence>
<evidence type="ECO:0000256" key="9">
    <source>
        <dbReference type="SAM" id="Coils"/>
    </source>
</evidence>
<evidence type="ECO:0000256" key="3">
    <source>
        <dbReference type="ARBA" id="ARBA00022694"/>
    </source>
</evidence>
<keyword evidence="9" id="KW-0175">Coiled coil</keyword>
<dbReference type="InterPro" id="IPR020103">
    <property type="entry name" value="PsdUridine_synth_cat_dom_sf"/>
</dbReference>
<dbReference type="PROSITE" id="PS51165">
    <property type="entry name" value="THUMP"/>
    <property type="match status" value="1"/>
</dbReference>
<dbReference type="FunFam" id="3.30.70.3190:FF:000001">
    <property type="entry name" value="tRNA pseudouridine synthase Pus10"/>
    <property type="match status" value="1"/>
</dbReference>
<dbReference type="Proteomes" id="UP000001106">
    <property type="component" value="Chromosome"/>
</dbReference>
<keyword evidence="4 8" id="KW-0694">RNA-binding</keyword>
<dbReference type="GO" id="GO:0000049">
    <property type="term" value="F:tRNA binding"/>
    <property type="evidence" value="ECO:0007669"/>
    <property type="project" value="InterPro"/>
</dbReference>
<evidence type="ECO:0000256" key="1">
    <source>
        <dbReference type="ARBA" id="ARBA00000385"/>
    </source>
</evidence>
<comment type="similarity">
    <text evidence="2 8">Belongs to the pseudouridine synthase Pus10 family.</text>
</comment>
<dbReference type="SUPFAM" id="SSF55120">
    <property type="entry name" value="Pseudouridine synthase"/>
    <property type="match status" value="1"/>
</dbReference>
<name>A6UWF8_META3</name>
<evidence type="ECO:0000256" key="5">
    <source>
        <dbReference type="ARBA" id="ARBA00023235"/>
    </source>
</evidence>
<dbReference type="HAMAP" id="MF_01893">
    <property type="entry name" value="Pus10_arch"/>
    <property type="match status" value="1"/>
</dbReference>
<evidence type="ECO:0000313" key="12">
    <source>
        <dbReference type="Proteomes" id="UP000001106"/>
    </source>
</evidence>
<dbReference type="EMBL" id="CP000743">
    <property type="protein sequence ID" value="ABR56830.1"/>
    <property type="molecule type" value="Genomic_DNA"/>
</dbReference>
<evidence type="ECO:0000259" key="10">
    <source>
        <dbReference type="PROSITE" id="PS51165"/>
    </source>
</evidence>
<dbReference type="Gene3D" id="3.30.70.2510">
    <property type="match status" value="1"/>
</dbReference>
<dbReference type="PANTHER" id="PTHR21568:SF0">
    <property type="entry name" value="TRNA PSEUDOURIDINE SYNTHASE PUS10"/>
    <property type="match status" value="1"/>
</dbReference>
<dbReference type="FunFam" id="3.30.70.2510:FF:000001">
    <property type="entry name" value="tRNA pseudouridine synthase Pus10"/>
    <property type="match status" value="1"/>
</dbReference>
<keyword evidence="12" id="KW-1185">Reference proteome</keyword>
<dbReference type="EC" id="5.4.99.25" evidence="8"/>
<evidence type="ECO:0000256" key="4">
    <source>
        <dbReference type="ARBA" id="ARBA00022884"/>
    </source>
</evidence>
<feature type="coiled-coil region" evidence="9">
    <location>
        <begin position="45"/>
        <end position="96"/>
    </location>
</feature>
<evidence type="ECO:0000313" key="11">
    <source>
        <dbReference type="EMBL" id="ABR56830.1"/>
    </source>
</evidence>
<sequence length="481" mass="56295">MDNITIDYSILNKYSLCHRCFGRLYAKSLHTTNYERGRALKMAKAIELELNLANLYNLLNGLNELNENSNDIGEIKETEEDIIKEIEIKKEELKNIYKSGLIEITNMVENIEEIKETEETTNENEKKYSCPYCRDIFDKNHLNDISEKILKFTSNYEFDTFLIGTVLPKKIKELEKEIINDNPMAESIKQEFNRMMGKMIVEKTNKVVEKTNPDIVIMVNPYNKRIELQINSIFIKGRYNKLIRGIPQSHWHCRSCRGKGCEKCDWTGKQYPTSVEEIIAEPFMKAFKGKEEAFHGAGREDIDVRMLGNGRPFVLQIKEPKIRKADLKPLMEEVNKSGKVEIHNLEYGVRKDIIFFKNEAHRKTYLAHVECEDEITEDEIKQLVEQMQNLTINQRTPQRVSHRRADLIRVRNVYAVSLNKIINSKEFELKIYCDGGLYIKELIHGDEGRTIPSVSELLNKKCICKFLDVWDVHDFEHEEEQ</sequence>
<keyword evidence="5 8" id="KW-0413">Isomerase</keyword>
<feature type="active site" description="Nucleophile" evidence="8">
    <location>
        <position position="301"/>
    </location>
</feature>
<dbReference type="InterPro" id="IPR039894">
    <property type="entry name" value="Pus10-like"/>
</dbReference>
<dbReference type="eggNOG" id="arCOG01015">
    <property type="taxonomic scope" value="Archaea"/>
</dbReference>
<feature type="binding site" evidence="8">
    <location>
        <position position="365"/>
    </location>
    <ligand>
        <name>substrate</name>
    </ligand>
</feature>
<dbReference type="HOGENOM" id="CLU_028780_2_0_2"/>
<keyword evidence="3 8" id="KW-0819">tRNA processing</keyword>
<evidence type="ECO:0000256" key="6">
    <source>
        <dbReference type="ARBA" id="ARBA00050950"/>
    </source>
</evidence>
<feature type="binding site" evidence="8">
    <location>
        <position position="438"/>
    </location>
    <ligand>
        <name>substrate</name>
    </ligand>
</feature>
<gene>
    <name evidence="8" type="primary">pus10</name>
    <name evidence="11" type="ordered locus">Maeo_1254</name>
</gene>
<dbReference type="PANTHER" id="PTHR21568">
    <property type="entry name" value="TRNA PSEUDOURIDINE SYNTHASE PUS10"/>
    <property type="match status" value="1"/>
</dbReference>
<dbReference type="AlphaFoldDB" id="A6UWF8"/>
<dbReference type="GO" id="GO:0031119">
    <property type="term" value="P:tRNA pseudouridine synthesis"/>
    <property type="evidence" value="ECO:0007669"/>
    <property type="project" value="UniProtKB-UniRule"/>
</dbReference>
<protein>
    <recommendedName>
        <fullName evidence="8">tRNA pseudouridine synthase Pus10</fullName>
        <ecNumber evidence="8">5.4.99.25</ecNumber>
    </recommendedName>
    <alternativeName>
        <fullName evidence="8">tRNA pseudouridine 54/55 synthase</fullName>
        <shortName evidence="8">Psi54/55 synthase</shortName>
    </alternativeName>
</protein>
<dbReference type="InterPro" id="IPR055174">
    <property type="entry name" value="Pus10_THUMP_arc"/>
</dbReference>
<evidence type="ECO:0000256" key="8">
    <source>
        <dbReference type="HAMAP-Rule" id="MF_01893"/>
    </source>
</evidence>